<name>A0AAN7NBY3_MYCAM</name>
<dbReference type="InterPro" id="IPR043502">
    <property type="entry name" value="DNA/RNA_pol_sf"/>
</dbReference>
<proteinExistence type="predicted"/>
<protein>
    <submittedName>
        <fullName evidence="2">Uncharacterized protein</fullName>
    </submittedName>
</protein>
<feature type="compositionally biased region" description="Polar residues" evidence="1">
    <location>
        <begin position="277"/>
        <end position="288"/>
    </location>
</feature>
<dbReference type="AlphaFoldDB" id="A0AAN7NBY3"/>
<evidence type="ECO:0000313" key="3">
    <source>
        <dbReference type="Proteomes" id="UP001333110"/>
    </source>
</evidence>
<comment type="caution">
    <text evidence="2">The sequence shown here is derived from an EMBL/GenBank/DDBJ whole genome shotgun (WGS) entry which is preliminary data.</text>
</comment>
<dbReference type="EMBL" id="JAUNZN010000014">
    <property type="protein sequence ID" value="KAK4812557.1"/>
    <property type="molecule type" value="Genomic_DNA"/>
</dbReference>
<accession>A0AAN7NBY3</accession>
<dbReference type="SUPFAM" id="SSF56672">
    <property type="entry name" value="DNA/RNA polymerases"/>
    <property type="match status" value="1"/>
</dbReference>
<feature type="region of interest" description="Disordered" evidence="1">
    <location>
        <begin position="253"/>
        <end position="298"/>
    </location>
</feature>
<dbReference type="Proteomes" id="UP001333110">
    <property type="component" value="Unassembled WGS sequence"/>
</dbReference>
<gene>
    <name evidence="2" type="ORF">QYF61_009729</name>
</gene>
<keyword evidence="3" id="KW-1185">Reference proteome</keyword>
<evidence type="ECO:0000256" key="1">
    <source>
        <dbReference type="SAM" id="MobiDB-lite"/>
    </source>
</evidence>
<evidence type="ECO:0000313" key="2">
    <source>
        <dbReference type="EMBL" id="KAK4812557.1"/>
    </source>
</evidence>
<reference evidence="2 3" key="1">
    <citation type="journal article" date="2023" name="J. Hered.">
        <title>Chromosome-level genome of the wood stork (Mycteria americana) provides insight into avian chromosome evolution.</title>
        <authorList>
            <person name="Flamio R. Jr."/>
            <person name="Ramstad K.M."/>
        </authorList>
    </citation>
    <scope>NUCLEOTIDE SEQUENCE [LARGE SCALE GENOMIC DNA]</scope>
    <source>
        <strain evidence="2">JAX WOST 10</strain>
    </source>
</reference>
<sequence length="298" mass="33682">MQFQGTVKTSYSIPCWQLSCGRNRWTFRIWQPGSARNTYTVLPHYQRKLLQKAKFCVAANAVPRDSENQLQHSVLAAFLRVQKLDISNLEAVLRENEIQSVDPYPTITFEEHEYAGELLWTADKVKAFKLLKQALMTTPALELPDYNKPFTLFVHEAAAALLVEQSEDVVFGSPLLVPVPHELEMLLSQHLTQAMSPQQIHHHELIRLTAENRRIKRRKTLNPATLLPAPGEKTPRHDCVVPTREAEKAQKYLTDGPFPDPNPELGMDGSSHDLNRNWVTGYSGTTENGVVEASPLSL</sequence>
<organism evidence="2 3">
    <name type="scientific">Mycteria americana</name>
    <name type="common">Wood stork</name>
    <dbReference type="NCBI Taxonomy" id="33587"/>
    <lineage>
        <taxon>Eukaryota</taxon>
        <taxon>Metazoa</taxon>
        <taxon>Chordata</taxon>
        <taxon>Craniata</taxon>
        <taxon>Vertebrata</taxon>
        <taxon>Euteleostomi</taxon>
        <taxon>Archelosauria</taxon>
        <taxon>Archosauria</taxon>
        <taxon>Dinosauria</taxon>
        <taxon>Saurischia</taxon>
        <taxon>Theropoda</taxon>
        <taxon>Coelurosauria</taxon>
        <taxon>Aves</taxon>
        <taxon>Neognathae</taxon>
        <taxon>Neoaves</taxon>
        <taxon>Aequornithes</taxon>
        <taxon>Ciconiiformes</taxon>
        <taxon>Ciconiidae</taxon>
        <taxon>Mycteria</taxon>
    </lineage>
</organism>